<dbReference type="Gene3D" id="1.20.120.350">
    <property type="entry name" value="Voltage-gated potassium channels. Chain C"/>
    <property type="match status" value="1"/>
</dbReference>
<keyword evidence="5" id="KW-0631">Potassium channel</keyword>
<dbReference type="InterPro" id="IPR003968">
    <property type="entry name" value="K_chnl_volt-dep_Kv"/>
</dbReference>
<evidence type="ECO:0000256" key="4">
    <source>
        <dbReference type="ARBA" id="ARBA00022692"/>
    </source>
</evidence>
<evidence type="ECO:0000256" key="6">
    <source>
        <dbReference type="ARBA" id="ARBA00022882"/>
    </source>
</evidence>
<sequence>MFCMDFEDKEDMNCSTRLRCKLWNILSNHDYSKLAKVYGFISLSFVIMSIFTFIAETHPAFKVPGTRDILGRHHHGITIIPNVSHSMVQEDQQPMIPHHALIIIDIVCLIFFTLEFVLRLTCAPKRVKFFFSFLNMVDLVALLPDYIEVIVINHVHNDSVSSIMHYITILRLIRILRIFRLIRHVSGLWVMMYTLKASLEELMLMCVFLLVGMVIFASLIFFVGEEQFDTIPISLWWALITMTTVGYGDMYPTKNLGYVVGTFCALAGLLMIGFTVPIIVNHFVLFYTHLQSALRAEKRQKIDLKEKEEELKLFAGREESQKEEVSKDKEIEIGEHADAPPSYSRFMDSLQKCKQNGIRKATDAVTDAELQYLSHSQAKVCENVDGGIETYNSLFQ</sequence>
<proteinExistence type="predicted"/>
<keyword evidence="12" id="KW-0175">Coiled coil</keyword>
<evidence type="ECO:0000256" key="7">
    <source>
        <dbReference type="ARBA" id="ARBA00022958"/>
    </source>
</evidence>
<dbReference type="GO" id="GO:0005249">
    <property type="term" value="F:voltage-gated potassium channel activity"/>
    <property type="evidence" value="ECO:0007669"/>
    <property type="project" value="InterPro"/>
</dbReference>
<evidence type="ECO:0000256" key="12">
    <source>
        <dbReference type="SAM" id="Coils"/>
    </source>
</evidence>
<dbReference type="InterPro" id="IPR028325">
    <property type="entry name" value="VG_K_chnl"/>
</dbReference>
<dbReference type="GO" id="GO:0008076">
    <property type="term" value="C:voltage-gated potassium channel complex"/>
    <property type="evidence" value="ECO:0007669"/>
    <property type="project" value="InterPro"/>
</dbReference>
<dbReference type="Pfam" id="PF00520">
    <property type="entry name" value="Ion_trans"/>
    <property type="match status" value="1"/>
</dbReference>
<dbReference type="SUPFAM" id="SSF81324">
    <property type="entry name" value="Voltage-gated potassium channels"/>
    <property type="match status" value="1"/>
</dbReference>
<dbReference type="OrthoDB" id="10025005at2759"/>
<dbReference type="InterPro" id="IPR027359">
    <property type="entry name" value="Volt_channel_dom_sf"/>
</dbReference>
<dbReference type="FunFam" id="1.10.287.70:FF:000028">
    <property type="entry name" value="potassium voltage-gated channel subfamily D member 3"/>
    <property type="match status" value="1"/>
</dbReference>
<name>A0A812D1J7_ACAPH</name>
<keyword evidence="4 13" id="KW-0812">Transmembrane</keyword>
<keyword evidence="7" id="KW-0630">Potassium</keyword>
<comment type="subcellular location">
    <subcellularLocation>
        <location evidence="1">Membrane</location>
        <topology evidence="1">Multi-pass membrane protein</topology>
    </subcellularLocation>
</comment>
<feature type="transmembrane region" description="Helical" evidence="13">
    <location>
        <begin position="230"/>
        <end position="248"/>
    </location>
</feature>
<dbReference type="PANTHER" id="PTHR11537:SF254">
    <property type="entry name" value="POTASSIUM VOLTAGE-GATED CHANNEL PROTEIN SHAB"/>
    <property type="match status" value="1"/>
</dbReference>
<evidence type="ECO:0000256" key="2">
    <source>
        <dbReference type="ARBA" id="ARBA00022448"/>
    </source>
</evidence>
<keyword evidence="11" id="KW-0407">Ion channel</keyword>
<dbReference type="GO" id="GO:0001508">
    <property type="term" value="P:action potential"/>
    <property type="evidence" value="ECO:0007669"/>
    <property type="project" value="TreeGrafter"/>
</dbReference>
<accession>A0A812D1J7</accession>
<feature type="coiled-coil region" evidence="12">
    <location>
        <begin position="287"/>
        <end position="324"/>
    </location>
</feature>
<evidence type="ECO:0000259" key="14">
    <source>
        <dbReference type="Pfam" id="PF00520"/>
    </source>
</evidence>
<feature type="domain" description="Ion transport" evidence="14">
    <location>
        <begin position="36"/>
        <end position="289"/>
    </location>
</feature>
<dbReference type="EMBL" id="CAHIKZ030002344">
    <property type="protein sequence ID" value="CAE1285498.1"/>
    <property type="molecule type" value="Genomic_DNA"/>
</dbReference>
<organism evidence="15 16">
    <name type="scientific">Acanthosepion pharaonis</name>
    <name type="common">Pharaoh cuttlefish</name>
    <name type="synonym">Sepia pharaonis</name>
    <dbReference type="NCBI Taxonomy" id="158019"/>
    <lineage>
        <taxon>Eukaryota</taxon>
        <taxon>Metazoa</taxon>
        <taxon>Spiralia</taxon>
        <taxon>Lophotrochozoa</taxon>
        <taxon>Mollusca</taxon>
        <taxon>Cephalopoda</taxon>
        <taxon>Coleoidea</taxon>
        <taxon>Decapodiformes</taxon>
        <taxon>Sepiida</taxon>
        <taxon>Sepiina</taxon>
        <taxon>Sepiidae</taxon>
        <taxon>Acanthosepion</taxon>
    </lineage>
</organism>
<evidence type="ECO:0000256" key="10">
    <source>
        <dbReference type="ARBA" id="ARBA00023136"/>
    </source>
</evidence>
<evidence type="ECO:0000256" key="9">
    <source>
        <dbReference type="ARBA" id="ARBA00023065"/>
    </source>
</evidence>
<feature type="transmembrane region" description="Helical" evidence="13">
    <location>
        <begin position="163"/>
        <end position="182"/>
    </location>
</feature>
<reference evidence="15" key="1">
    <citation type="submission" date="2021-01" db="EMBL/GenBank/DDBJ databases">
        <authorList>
            <person name="Li R."/>
            <person name="Bekaert M."/>
        </authorList>
    </citation>
    <scope>NUCLEOTIDE SEQUENCE</scope>
    <source>
        <strain evidence="15">Farmed</strain>
    </source>
</reference>
<evidence type="ECO:0000313" key="15">
    <source>
        <dbReference type="EMBL" id="CAE1285498.1"/>
    </source>
</evidence>
<evidence type="ECO:0000256" key="1">
    <source>
        <dbReference type="ARBA" id="ARBA00004141"/>
    </source>
</evidence>
<protein>
    <submittedName>
        <fullName evidence="15">Potassium voltage-gated channel subfamily A member 10</fullName>
    </submittedName>
</protein>
<keyword evidence="3" id="KW-0633">Potassium transport</keyword>
<dbReference type="PRINTS" id="PR01491">
    <property type="entry name" value="KVCHANNEL"/>
</dbReference>
<keyword evidence="2" id="KW-0813">Transport</keyword>
<feature type="transmembrane region" description="Helical" evidence="13">
    <location>
        <begin position="202"/>
        <end position="224"/>
    </location>
</feature>
<dbReference type="Proteomes" id="UP000597762">
    <property type="component" value="Unassembled WGS sequence"/>
</dbReference>
<keyword evidence="16" id="KW-1185">Reference proteome</keyword>
<feature type="transmembrane region" description="Helical" evidence="13">
    <location>
        <begin position="255"/>
        <end position="280"/>
    </location>
</feature>
<feature type="transmembrane region" description="Helical" evidence="13">
    <location>
        <begin position="96"/>
        <end position="117"/>
    </location>
</feature>
<keyword evidence="8 13" id="KW-1133">Transmembrane helix</keyword>
<evidence type="ECO:0000256" key="13">
    <source>
        <dbReference type="SAM" id="Phobius"/>
    </source>
</evidence>
<dbReference type="InterPro" id="IPR005821">
    <property type="entry name" value="Ion_trans_dom"/>
</dbReference>
<dbReference type="PRINTS" id="PR00169">
    <property type="entry name" value="KCHANNEL"/>
</dbReference>
<dbReference type="Gene3D" id="1.10.287.70">
    <property type="match status" value="1"/>
</dbReference>
<comment type="caution">
    <text evidence="15">The sequence shown here is derived from an EMBL/GenBank/DDBJ whole genome shotgun (WGS) entry which is preliminary data.</text>
</comment>
<keyword evidence="10 13" id="KW-0472">Membrane</keyword>
<dbReference type="PANTHER" id="PTHR11537">
    <property type="entry name" value="VOLTAGE-GATED POTASSIUM CHANNEL"/>
    <property type="match status" value="1"/>
</dbReference>
<gene>
    <name evidence="15" type="ORF">SPHA_45456</name>
</gene>
<evidence type="ECO:0000256" key="11">
    <source>
        <dbReference type="ARBA" id="ARBA00023303"/>
    </source>
</evidence>
<evidence type="ECO:0000313" key="16">
    <source>
        <dbReference type="Proteomes" id="UP000597762"/>
    </source>
</evidence>
<feature type="transmembrane region" description="Helical" evidence="13">
    <location>
        <begin position="129"/>
        <end position="151"/>
    </location>
</feature>
<feature type="transmembrane region" description="Helical" evidence="13">
    <location>
        <begin position="37"/>
        <end position="55"/>
    </location>
</feature>
<evidence type="ECO:0000256" key="5">
    <source>
        <dbReference type="ARBA" id="ARBA00022826"/>
    </source>
</evidence>
<evidence type="ECO:0000256" key="8">
    <source>
        <dbReference type="ARBA" id="ARBA00022989"/>
    </source>
</evidence>
<keyword evidence="9" id="KW-0406">Ion transport</keyword>
<dbReference type="AlphaFoldDB" id="A0A812D1J7"/>
<evidence type="ECO:0000256" key="3">
    <source>
        <dbReference type="ARBA" id="ARBA00022538"/>
    </source>
</evidence>
<keyword evidence="6" id="KW-0851">Voltage-gated channel</keyword>